<dbReference type="GeneID" id="63805121"/>
<comment type="caution">
    <text evidence="4">The sequence shown here is derived from an EMBL/GenBank/DDBJ whole genome shotgun (WGS) entry which is preliminary data.</text>
</comment>
<dbReference type="InterPro" id="IPR018791">
    <property type="entry name" value="UV_resistance/autophagy_Atg14"/>
</dbReference>
<organism evidence="4 5">
    <name type="scientific">Linderina pennispora</name>
    <dbReference type="NCBI Taxonomy" id="61395"/>
    <lineage>
        <taxon>Eukaryota</taxon>
        <taxon>Fungi</taxon>
        <taxon>Fungi incertae sedis</taxon>
        <taxon>Zoopagomycota</taxon>
        <taxon>Kickxellomycotina</taxon>
        <taxon>Kickxellomycetes</taxon>
        <taxon>Kickxellales</taxon>
        <taxon>Kickxellaceae</taxon>
        <taxon>Linderina</taxon>
    </lineage>
</organism>
<protein>
    <recommendedName>
        <fullName evidence="2">Autophagy-related protein 14</fullName>
    </recommendedName>
</protein>
<dbReference type="GO" id="GO:0032991">
    <property type="term" value="C:protein-containing complex"/>
    <property type="evidence" value="ECO:0007669"/>
    <property type="project" value="UniProtKB-ARBA"/>
</dbReference>
<comment type="similarity">
    <text evidence="1">Belongs to the ATG14 family.</text>
</comment>
<evidence type="ECO:0000313" key="5">
    <source>
        <dbReference type="Proteomes" id="UP000193922"/>
    </source>
</evidence>
<gene>
    <name evidence="4" type="ORF">DL89DRAFT_269901</name>
</gene>
<proteinExistence type="inferred from homology"/>
<evidence type="ECO:0000256" key="1">
    <source>
        <dbReference type="ARBA" id="ARBA00009574"/>
    </source>
</evidence>
<accession>A0A1Y1W159</accession>
<evidence type="ECO:0000256" key="2">
    <source>
        <dbReference type="ARBA" id="ARBA00013807"/>
    </source>
</evidence>
<evidence type="ECO:0000256" key="3">
    <source>
        <dbReference type="ARBA" id="ARBA00023054"/>
    </source>
</evidence>
<dbReference type="Pfam" id="PF10186">
    <property type="entry name" value="ATG14"/>
    <property type="match status" value="1"/>
</dbReference>
<keyword evidence="5" id="KW-1185">Reference proteome</keyword>
<keyword evidence="3" id="KW-0175">Coiled coil</keyword>
<reference evidence="4 5" key="1">
    <citation type="submission" date="2016-07" db="EMBL/GenBank/DDBJ databases">
        <title>Pervasive Adenine N6-methylation of Active Genes in Fungi.</title>
        <authorList>
            <consortium name="DOE Joint Genome Institute"/>
            <person name="Mondo S.J."/>
            <person name="Dannebaum R.O."/>
            <person name="Kuo R.C."/>
            <person name="Labutti K."/>
            <person name="Haridas S."/>
            <person name="Kuo A."/>
            <person name="Salamov A."/>
            <person name="Ahrendt S.R."/>
            <person name="Lipzen A."/>
            <person name="Sullivan W."/>
            <person name="Andreopoulos W.B."/>
            <person name="Clum A."/>
            <person name="Lindquist E."/>
            <person name="Daum C."/>
            <person name="Ramamoorthy G.K."/>
            <person name="Gryganskyi A."/>
            <person name="Culley D."/>
            <person name="Magnuson J.K."/>
            <person name="James T.Y."/>
            <person name="O'Malley M.A."/>
            <person name="Stajich J.E."/>
            <person name="Spatafora J.W."/>
            <person name="Visel A."/>
            <person name="Grigoriev I.V."/>
        </authorList>
    </citation>
    <scope>NUCLEOTIDE SEQUENCE [LARGE SCALE GENOMIC DNA]</scope>
    <source>
        <strain evidence="4 5">ATCC 12442</strain>
    </source>
</reference>
<dbReference type="EMBL" id="MCFD01000014">
    <property type="protein sequence ID" value="ORX66854.1"/>
    <property type="molecule type" value="Genomic_DNA"/>
</dbReference>
<dbReference type="RefSeq" id="XP_040740813.1">
    <property type="nucleotide sequence ID" value="XM_040888473.1"/>
</dbReference>
<dbReference type="Proteomes" id="UP000193922">
    <property type="component" value="Unassembled WGS sequence"/>
</dbReference>
<dbReference type="GO" id="GO:0005737">
    <property type="term" value="C:cytoplasm"/>
    <property type="evidence" value="ECO:0007669"/>
    <property type="project" value="UniProtKB-ARBA"/>
</dbReference>
<evidence type="ECO:0000313" key="4">
    <source>
        <dbReference type="EMBL" id="ORX66854.1"/>
    </source>
</evidence>
<sequence length="356" mass="40853">MKCNVCKNAKQRYYCLACLQDRIRQHRWLLEQVPDASLQHTGTHELLYDHHTMQMRGHHQRISGLRTKISARERQIQEAQTQRDLLAATIAQRRAQLLDATKSSRTHLAVELQQAADGEQKMAARNQKVQLMLRKDRLILANALCDIVGLQLDEPADDIYVLLGEGDRLFGLPWPRREDWAKYPNDYINACVGHVIHIFSVLTHYMHIDLPFLVSKRGPSLVIRPHWRHVDAQEATLTIADSNLTSFIAGLAMLFYDIAYVCHCQGVRVALEQVTDAVRNLRRAVVALGDNDNDGAELFGMDLYDIVEVIMRMYTESGRENEDVLKPQVHETLRQLHVCDDAVDNVEYEDENWAIV</sequence>
<dbReference type="AlphaFoldDB" id="A0A1Y1W159"/>
<dbReference type="OrthoDB" id="16772at2759"/>
<name>A0A1Y1W159_9FUNG</name>